<keyword evidence="4" id="KW-1185">Reference proteome</keyword>
<dbReference type="SUPFAM" id="SSF55797">
    <property type="entry name" value="PR-1-like"/>
    <property type="match status" value="1"/>
</dbReference>
<dbReference type="Pfam" id="PF00188">
    <property type="entry name" value="CAP"/>
    <property type="match status" value="1"/>
</dbReference>
<dbReference type="PANTHER" id="PTHR31157:SF1">
    <property type="entry name" value="SCP DOMAIN-CONTAINING PROTEIN"/>
    <property type="match status" value="1"/>
</dbReference>
<evidence type="ECO:0000313" key="3">
    <source>
        <dbReference type="EMBL" id="MFD1246187.1"/>
    </source>
</evidence>
<keyword evidence="1" id="KW-0732">Signal</keyword>
<feature type="signal peptide" evidence="1">
    <location>
        <begin position="1"/>
        <end position="28"/>
    </location>
</feature>
<gene>
    <name evidence="3" type="ORF">ACFQ3F_00160</name>
</gene>
<comment type="caution">
    <text evidence="3">The sequence shown here is derived from an EMBL/GenBank/DDBJ whole genome shotgun (WGS) entry which is preliminary data.</text>
</comment>
<dbReference type="Proteomes" id="UP001597229">
    <property type="component" value="Unassembled WGS sequence"/>
</dbReference>
<organism evidence="3 4">
    <name type="scientific">Nocardioides ginsengisoli</name>
    <dbReference type="NCBI Taxonomy" id="363868"/>
    <lineage>
        <taxon>Bacteria</taxon>
        <taxon>Bacillati</taxon>
        <taxon>Actinomycetota</taxon>
        <taxon>Actinomycetes</taxon>
        <taxon>Propionibacteriales</taxon>
        <taxon>Nocardioidaceae</taxon>
        <taxon>Nocardioides</taxon>
    </lineage>
</organism>
<dbReference type="PANTHER" id="PTHR31157">
    <property type="entry name" value="SCP DOMAIN-CONTAINING PROTEIN"/>
    <property type="match status" value="1"/>
</dbReference>
<dbReference type="RefSeq" id="WP_367920200.1">
    <property type="nucleotide sequence ID" value="NZ_BAABAC010000026.1"/>
</dbReference>
<evidence type="ECO:0000313" key="4">
    <source>
        <dbReference type="Proteomes" id="UP001597229"/>
    </source>
</evidence>
<feature type="chain" id="PRO_5045104021" evidence="1">
    <location>
        <begin position="29"/>
        <end position="177"/>
    </location>
</feature>
<dbReference type="CDD" id="cd05379">
    <property type="entry name" value="CAP_bacterial"/>
    <property type="match status" value="1"/>
</dbReference>
<feature type="domain" description="SCP" evidence="2">
    <location>
        <begin position="58"/>
        <end position="174"/>
    </location>
</feature>
<dbReference type="Gene3D" id="3.40.33.10">
    <property type="entry name" value="CAP"/>
    <property type="match status" value="1"/>
</dbReference>
<accession>A0ABW3VUG2</accession>
<evidence type="ECO:0000259" key="2">
    <source>
        <dbReference type="Pfam" id="PF00188"/>
    </source>
</evidence>
<proteinExistence type="predicted"/>
<sequence length="177" mass="19453">MFSRSVKVFLVGVLSILALSVSTSTADAATASGDDTGTPVAGRQALLPNSVFEARVIRLTNKRRAEAGCPPLRLNKALRRAARDHSTLMARTDDMAHELPGELGLVQRILRAGYTRAWRRIAENIAVGFSTPANVMRAWMASPDHRRNILDCRLREIGVGVTVDGLELWWTQDFGRS</sequence>
<name>A0ABW3VUG2_9ACTN</name>
<dbReference type="InterPro" id="IPR014044">
    <property type="entry name" value="CAP_dom"/>
</dbReference>
<reference evidence="4" key="1">
    <citation type="journal article" date="2019" name="Int. J. Syst. Evol. Microbiol.">
        <title>The Global Catalogue of Microorganisms (GCM) 10K type strain sequencing project: providing services to taxonomists for standard genome sequencing and annotation.</title>
        <authorList>
            <consortium name="The Broad Institute Genomics Platform"/>
            <consortium name="The Broad Institute Genome Sequencing Center for Infectious Disease"/>
            <person name="Wu L."/>
            <person name="Ma J."/>
        </authorList>
    </citation>
    <scope>NUCLEOTIDE SEQUENCE [LARGE SCALE GENOMIC DNA]</scope>
    <source>
        <strain evidence="4">CCUG 52478</strain>
    </source>
</reference>
<evidence type="ECO:0000256" key="1">
    <source>
        <dbReference type="SAM" id="SignalP"/>
    </source>
</evidence>
<dbReference type="EMBL" id="JBHTLX010000001">
    <property type="protein sequence ID" value="MFD1246187.1"/>
    <property type="molecule type" value="Genomic_DNA"/>
</dbReference>
<dbReference type="InterPro" id="IPR035940">
    <property type="entry name" value="CAP_sf"/>
</dbReference>
<protein>
    <submittedName>
        <fullName evidence="3">CAP domain-containing protein</fullName>
    </submittedName>
</protein>